<gene>
    <name evidence="1" type="ORF">ORV05_20955</name>
</gene>
<dbReference type="Gene3D" id="1.10.260.40">
    <property type="entry name" value="lambda repressor-like DNA-binding domains"/>
    <property type="match status" value="1"/>
</dbReference>
<protein>
    <recommendedName>
        <fullName evidence="3">Helix-turn-helix domain-containing protein</fullName>
    </recommendedName>
</protein>
<reference evidence="1" key="1">
    <citation type="submission" date="2022-11" db="EMBL/GenBank/DDBJ databases">
        <authorList>
            <person name="Mo P."/>
        </authorList>
    </citation>
    <scope>NUCLEOTIDE SEQUENCE</scope>
    <source>
        <strain evidence="1">HUAS 11-8</strain>
    </source>
</reference>
<accession>A0ABY7AVE8</accession>
<dbReference type="RefSeq" id="WP_268441518.1">
    <property type="nucleotide sequence ID" value="NZ_CP113836.1"/>
</dbReference>
<proteinExistence type="predicted"/>
<evidence type="ECO:0000313" key="1">
    <source>
        <dbReference type="EMBL" id="WAL63483.1"/>
    </source>
</evidence>
<dbReference type="CDD" id="cd00093">
    <property type="entry name" value="HTH_XRE"/>
    <property type="match status" value="1"/>
</dbReference>
<dbReference type="InterPro" id="IPR011990">
    <property type="entry name" value="TPR-like_helical_dom_sf"/>
</dbReference>
<evidence type="ECO:0008006" key="3">
    <source>
        <dbReference type="Google" id="ProtNLM"/>
    </source>
</evidence>
<dbReference type="Gene3D" id="1.25.40.10">
    <property type="entry name" value="Tetratricopeptide repeat domain"/>
    <property type="match status" value="1"/>
</dbReference>
<sequence>MGVPGDAHHVAATAHHWSGREARLLRHALRLSVRSFAGYLGVAARTVAKWESGGSATVPRPDTQAILDTALSRAEPEARRRFDLLLHQAEPAPAPEPAASGYDYDAWADDLDRTMACLGRQEFALARTLLDRWLRRYEPNSNDTQGMHLYGRSLRLLGEVQQDQGELHGPLSAQQTYRKALRVFTELDTPRRVAQIELKLVVLDEMAGRLESAARRYESLTEDERLSEHDRIRARLWVGTALSKRGLNETATRHIVPAIRNFETMEEPEDWSIAHQKLALAHRGAGDLTAAAQAIDVALTHRVNDTPLQKVRLETAHAHILVSDRATRHNGLSMLENCARVSAEFGLFHQLQSIDGIRRTFERQA</sequence>
<dbReference type="InterPro" id="IPR001387">
    <property type="entry name" value="Cro/C1-type_HTH"/>
</dbReference>
<dbReference type="Proteomes" id="UP001163203">
    <property type="component" value="Chromosome"/>
</dbReference>
<dbReference type="EMBL" id="CP113836">
    <property type="protein sequence ID" value="WAL63483.1"/>
    <property type="molecule type" value="Genomic_DNA"/>
</dbReference>
<dbReference type="SUPFAM" id="SSF48452">
    <property type="entry name" value="TPR-like"/>
    <property type="match status" value="1"/>
</dbReference>
<organism evidence="1 2">
    <name type="scientific">Amycolatopsis cynarae</name>
    <dbReference type="NCBI Taxonomy" id="2995223"/>
    <lineage>
        <taxon>Bacteria</taxon>
        <taxon>Bacillati</taxon>
        <taxon>Actinomycetota</taxon>
        <taxon>Actinomycetes</taxon>
        <taxon>Pseudonocardiales</taxon>
        <taxon>Pseudonocardiaceae</taxon>
        <taxon>Amycolatopsis</taxon>
    </lineage>
</organism>
<name>A0ABY7AVE8_9PSEU</name>
<dbReference type="InterPro" id="IPR010982">
    <property type="entry name" value="Lambda_DNA-bd_dom_sf"/>
</dbReference>
<evidence type="ECO:0000313" key="2">
    <source>
        <dbReference type="Proteomes" id="UP001163203"/>
    </source>
</evidence>
<keyword evidence="2" id="KW-1185">Reference proteome</keyword>